<evidence type="ECO:0000256" key="2">
    <source>
        <dbReference type="ARBA" id="ARBA00007844"/>
    </source>
</evidence>
<dbReference type="Proteomes" id="UP000037460">
    <property type="component" value="Unassembled WGS sequence"/>
</dbReference>
<organism evidence="7 8">
    <name type="scientific">Chrysochromulina tobinii</name>
    <dbReference type="NCBI Taxonomy" id="1460289"/>
    <lineage>
        <taxon>Eukaryota</taxon>
        <taxon>Haptista</taxon>
        <taxon>Haptophyta</taxon>
        <taxon>Prymnesiophyceae</taxon>
        <taxon>Prymnesiales</taxon>
        <taxon>Chrysochromulinaceae</taxon>
        <taxon>Chrysochromulina</taxon>
    </lineage>
</organism>
<dbReference type="OrthoDB" id="10038475at2759"/>
<dbReference type="InterPro" id="IPR009378">
    <property type="entry name" value="H2_N"/>
</dbReference>
<feature type="compositionally biased region" description="Acidic residues" evidence="4">
    <location>
        <begin position="108"/>
        <end position="121"/>
    </location>
</feature>
<feature type="region of interest" description="Disordered" evidence="4">
    <location>
        <begin position="94"/>
        <end position="121"/>
    </location>
</feature>
<dbReference type="GO" id="GO:0000796">
    <property type="term" value="C:condensin complex"/>
    <property type="evidence" value="ECO:0007669"/>
    <property type="project" value="TreeGrafter"/>
</dbReference>
<dbReference type="Pfam" id="PF16858">
    <property type="entry name" value="CNDH2_C"/>
    <property type="match status" value="1"/>
</dbReference>
<feature type="domain" description="Condensin-2 complex subunit H2 C-terminal" evidence="6">
    <location>
        <begin position="421"/>
        <end position="547"/>
    </location>
</feature>
<evidence type="ECO:0000313" key="7">
    <source>
        <dbReference type="EMBL" id="KOO29132.1"/>
    </source>
</evidence>
<comment type="subcellular location">
    <subcellularLocation>
        <location evidence="1">Nucleus</location>
    </subcellularLocation>
</comment>
<feature type="region of interest" description="Disordered" evidence="4">
    <location>
        <begin position="207"/>
        <end position="339"/>
    </location>
</feature>
<evidence type="ECO:0000256" key="4">
    <source>
        <dbReference type="SAM" id="MobiDB-lite"/>
    </source>
</evidence>
<comment type="caution">
    <text evidence="7">The sequence shown here is derived from an EMBL/GenBank/DDBJ whole genome shotgun (WGS) entry which is preliminary data.</text>
</comment>
<comment type="similarity">
    <text evidence="2">Belongs to the CND2 H2 (condensin-2 subunit 2) family.</text>
</comment>
<dbReference type="Pfam" id="PF06278">
    <property type="entry name" value="CNDH2_N"/>
    <property type="match status" value="1"/>
</dbReference>
<feature type="compositionally biased region" description="Acidic residues" evidence="4">
    <location>
        <begin position="235"/>
        <end position="252"/>
    </location>
</feature>
<evidence type="ECO:0000256" key="1">
    <source>
        <dbReference type="ARBA" id="ARBA00004123"/>
    </source>
</evidence>
<sequence length="559" mass="60686">MPTTELAITTSRYAHLLEPIRELERNWSIDIASELEDYLAELEAITIAFEDGKRLDFAEAALVIQGSTCIYGKKVDSLYELVLNTLDQVIHKKKEKEQQQRQRQQQEQQDDEPIEPEDGEEEPFVTLDDTLKEADNISLASAAGGAGAAHADTRAFTLAAAPLSLFASLGGSNGECKMHTCAMHPSGALLLPHVAVAEHILQALPMPARGPTAAPHAADRDATMAADEEPSRGEFDDEDNREMQPDDDDGWEAAEKASIERADKRPAASPFDPWKPLDPHDNSGISRRPWRRGKTYKPPPPLGATVGAEEAAAAADEAEREEGADTPKGNAGVDKENGGASGASAVLRRLGLLPATLADFADLSPLGSLRAPLWPQFEAIHAAATKQRAAVRRDLLRELRLKGHVPELEEVEEGADKQLGGDLHRRVAAWQARVEPLLQEQHCRPQYDVHEYADRLLRSFVAEGRTVARSKKSRAAEAGSTADGGEVTCLSFGEAAQAQKPYEVARMFLAALVLSNSENVQLHASGSLADGNLKLDLHLLKSERRQQHDLGEVRGAGCS</sequence>
<feature type="compositionally biased region" description="Basic and acidic residues" evidence="4">
    <location>
        <begin position="253"/>
        <end position="266"/>
    </location>
</feature>
<proteinExistence type="inferred from homology"/>
<gene>
    <name evidence="7" type="ORF">Ctob_010346</name>
</gene>
<evidence type="ECO:0000259" key="6">
    <source>
        <dbReference type="Pfam" id="PF16858"/>
    </source>
</evidence>
<feature type="domain" description="Condensin II complex subunit H2 N-terminal" evidence="5">
    <location>
        <begin position="11"/>
        <end position="130"/>
    </location>
</feature>
<protein>
    <submittedName>
        <fullName evidence="7">Condensin-2 complex subunit h2</fullName>
    </submittedName>
</protein>
<reference evidence="8" key="1">
    <citation type="journal article" date="2015" name="PLoS Genet.">
        <title>Genome Sequence and Transcriptome Analyses of Chrysochromulina tobin: Metabolic Tools for Enhanced Algal Fitness in the Prominent Order Prymnesiales (Haptophyceae).</title>
        <authorList>
            <person name="Hovde B.T."/>
            <person name="Deodato C.R."/>
            <person name="Hunsperger H.M."/>
            <person name="Ryken S.A."/>
            <person name="Yost W."/>
            <person name="Jha R.K."/>
            <person name="Patterson J."/>
            <person name="Monnat R.J. Jr."/>
            <person name="Barlow S.B."/>
            <person name="Starkenburg S.R."/>
            <person name="Cattolico R.A."/>
        </authorList>
    </citation>
    <scope>NUCLEOTIDE SEQUENCE</scope>
    <source>
        <strain evidence="8">CCMP291</strain>
    </source>
</reference>
<name>A0A0M0JS52_9EUKA</name>
<keyword evidence="8" id="KW-1185">Reference proteome</keyword>
<dbReference type="AlphaFoldDB" id="A0A0M0JS52"/>
<dbReference type="PANTHER" id="PTHR14324">
    <property type="entry name" value="CONDENSIN-2 COMPLEX SUBUNIT H2"/>
    <property type="match status" value="1"/>
</dbReference>
<evidence type="ECO:0000256" key="3">
    <source>
        <dbReference type="ARBA" id="ARBA00023242"/>
    </source>
</evidence>
<dbReference type="InterPro" id="IPR031739">
    <property type="entry name" value="Ncaph2"/>
</dbReference>
<dbReference type="GO" id="GO:0005634">
    <property type="term" value="C:nucleus"/>
    <property type="evidence" value="ECO:0007669"/>
    <property type="project" value="UniProtKB-SubCell"/>
</dbReference>
<dbReference type="PANTHER" id="PTHR14324:SF3">
    <property type="entry name" value="CONDENSIN-2 COMPLEX SUBUNIT H2"/>
    <property type="match status" value="1"/>
</dbReference>
<keyword evidence="3" id="KW-0539">Nucleus</keyword>
<dbReference type="GO" id="GO:0010032">
    <property type="term" value="P:meiotic chromosome condensation"/>
    <property type="evidence" value="ECO:0007669"/>
    <property type="project" value="TreeGrafter"/>
</dbReference>
<dbReference type="EMBL" id="JWZX01002457">
    <property type="protein sequence ID" value="KOO29132.1"/>
    <property type="molecule type" value="Genomic_DNA"/>
</dbReference>
<evidence type="ECO:0000259" key="5">
    <source>
        <dbReference type="Pfam" id="PF06278"/>
    </source>
</evidence>
<dbReference type="InterPro" id="IPR031737">
    <property type="entry name" value="CNDH2_C"/>
</dbReference>
<dbReference type="GO" id="GO:0051306">
    <property type="term" value="P:mitotic sister chromatid separation"/>
    <property type="evidence" value="ECO:0007669"/>
    <property type="project" value="TreeGrafter"/>
</dbReference>
<dbReference type="GO" id="GO:0003682">
    <property type="term" value="F:chromatin binding"/>
    <property type="evidence" value="ECO:0007669"/>
    <property type="project" value="TreeGrafter"/>
</dbReference>
<evidence type="ECO:0000313" key="8">
    <source>
        <dbReference type="Proteomes" id="UP000037460"/>
    </source>
</evidence>
<accession>A0A0M0JS52</accession>